<evidence type="ECO:0000313" key="6">
    <source>
        <dbReference type="Proteomes" id="UP000256269"/>
    </source>
</evidence>
<dbReference type="AlphaFoldDB" id="A0A3E0HNZ2"/>
<keyword evidence="1" id="KW-0805">Transcription regulation</keyword>
<dbReference type="InterPro" id="IPR018060">
    <property type="entry name" value="HTH_AraC"/>
</dbReference>
<evidence type="ECO:0000256" key="1">
    <source>
        <dbReference type="ARBA" id="ARBA00023015"/>
    </source>
</evidence>
<keyword evidence="6" id="KW-1185">Reference proteome</keyword>
<dbReference type="RefSeq" id="WP_116175027.1">
    <property type="nucleotide sequence ID" value="NZ_CP144375.1"/>
</dbReference>
<dbReference type="Pfam" id="PF14525">
    <property type="entry name" value="AraC_binding_2"/>
    <property type="match status" value="1"/>
</dbReference>
<feature type="domain" description="HTH araC/xylS-type" evidence="4">
    <location>
        <begin position="213"/>
        <end position="312"/>
    </location>
</feature>
<keyword evidence="3" id="KW-0804">Transcription</keyword>
<gene>
    <name evidence="5" type="ORF">BCF44_10581</name>
</gene>
<dbReference type="GO" id="GO:0043565">
    <property type="term" value="F:sequence-specific DNA binding"/>
    <property type="evidence" value="ECO:0007669"/>
    <property type="project" value="InterPro"/>
</dbReference>
<dbReference type="Gene3D" id="1.10.10.60">
    <property type="entry name" value="Homeodomain-like"/>
    <property type="match status" value="1"/>
</dbReference>
<dbReference type="SUPFAM" id="SSF46689">
    <property type="entry name" value="Homeodomain-like"/>
    <property type="match status" value="1"/>
</dbReference>
<evidence type="ECO:0000259" key="4">
    <source>
        <dbReference type="PROSITE" id="PS01124"/>
    </source>
</evidence>
<proteinExistence type="predicted"/>
<dbReference type="InterPro" id="IPR035418">
    <property type="entry name" value="AraC-bd_2"/>
</dbReference>
<dbReference type="PANTHER" id="PTHR46796">
    <property type="entry name" value="HTH-TYPE TRANSCRIPTIONAL ACTIVATOR RHAS-RELATED"/>
    <property type="match status" value="1"/>
</dbReference>
<reference evidence="5 6" key="1">
    <citation type="submission" date="2018-08" db="EMBL/GenBank/DDBJ databases">
        <title>Genomic Encyclopedia of Archaeal and Bacterial Type Strains, Phase II (KMG-II): from individual species to whole genera.</title>
        <authorList>
            <person name="Goeker M."/>
        </authorList>
    </citation>
    <scope>NUCLEOTIDE SEQUENCE [LARGE SCALE GENOMIC DNA]</scope>
    <source>
        <strain evidence="5 6">DSM 45791</strain>
    </source>
</reference>
<dbReference type="SMART" id="SM00342">
    <property type="entry name" value="HTH_ARAC"/>
    <property type="match status" value="1"/>
</dbReference>
<sequence length="334" mass="35988">MPPAAAFHHRVFEGVVDRTSARQTFGLPVGGQNLQYAGTLGRPGTGYRTVTRLLIGGVTTFDWTYQGTGASMERTESLIRLSPNALTYLCLCVEGTTRIRHRGAELLLKPGRAALCTTANPLEALHSTQNRLLTIYVDAARLESQVPGVNRLLGSTLVVEGVGDLLAQHVLATMKVASGLDSAGLAAASEAVSDLLIGALSRRAQPVSPALEAQISAYIDSWLGDPELSVERIAAAHHISVRTLHRVFQQRGETVSTHIKNRRLDGCHADLLARPDLMIGAICAKWGITDIAHFSRQYKSRFGCTPTDTREQRLPHPRGQRVALEVAPASGPQA</sequence>
<protein>
    <submittedName>
        <fullName evidence="5">AraC-like DNA-binding protein</fullName>
    </submittedName>
</protein>
<dbReference type="GO" id="GO:0003700">
    <property type="term" value="F:DNA-binding transcription factor activity"/>
    <property type="evidence" value="ECO:0007669"/>
    <property type="project" value="InterPro"/>
</dbReference>
<dbReference type="InterPro" id="IPR009057">
    <property type="entry name" value="Homeodomain-like_sf"/>
</dbReference>
<dbReference type="PANTHER" id="PTHR46796:SF6">
    <property type="entry name" value="ARAC SUBFAMILY"/>
    <property type="match status" value="1"/>
</dbReference>
<dbReference type="OrthoDB" id="9799345at2"/>
<accession>A0A3E0HNZ2</accession>
<name>A0A3E0HNZ2_9PSEU</name>
<dbReference type="InterPro" id="IPR050204">
    <property type="entry name" value="AraC_XylS_family_regulators"/>
</dbReference>
<organism evidence="5 6">
    <name type="scientific">Kutzneria buriramensis</name>
    <dbReference type="NCBI Taxonomy" id="1045776"/>
    <lineage>
        <taxon>Bacteria</taxon>
        <taxon>Bacillati</taxon>
        <taxon>Actinomycetota</taxon>
        <taxon>Actinomycetes</taxon>
        <taxon>Pseudonocardiales</taxon>
        <taxon>Pseudonocardiaceae</taxon>
        <taxon>Kutzneria</taxon>
    </lineage>
</organism>
<dbReference type="EMBL" id="QUNO01000005">
    <property type="protein sequence ID" value="REH48223.1"/>
    <property type="molecule type" value="Genomic_DNA"/>
</dbReference>
<keyword evidence="2 5" id="KW-0238">DNA-binding</keyword>
<evidence type="ECO:0000313" key="5">
    <source>
        <dbReference type="EMBL" id="REH48223.1"/>
    </source>
</evidence>
<dbReference type="Pfam" id="PF12833">
    <property type="entry name" value="HTH_18"/>
    <property type="match status" value="1"/>
</dbReference>
<dbReference type="Proteomes" id="UP000256269">
    <property type="component" value="Unassembled WGS sequence"/>
</dbReference>
<dbReference type="PROSITE" id="PS01124">
    <property type="entry name" value="HTH_ARAC_FAMILY_2"/>
    <property type="match status" value="1"/>
</dbReference>
<evidence type="ECO:0000256" key="2">
    <source>
        <dbReference type="ARBA" id="ARBA00023125"/>
    </source>
</evidence>
<evidence type="ECO:0000256" key="3">
    <source>
        <dbReference type="ARBA" id="ARBA00023163"/>
    </source>
</evidence>
<comment type="caution">
    <text evidence="5">The sequence shown here is derived from an EMBL/GenBank/DDBJ whole genome shotgun (WGS) entry which is preliminary data.</text>
</comment>